<dbReference type="EMBL" id="NPEU01000013">
    <property type="protein sequence ID" value="RAI41630.1"/>
    <property type="molecule type" value="Genomic_DNA"/>
</dbReference>
<protein>
    <submittedName>
        <fullName evidence="1">Hydrogenase maturation peptidase HycI</fullName>
    </submittedName>
</protein>
<accession>A0A327KRQ2</accession>
<dbReference type="Gene3D" id="3.40.50.1450">
    <property type="entry name" value="HybD-like"/>
    <property type="match status" value="1"/>
</dbReference>
<evidence type="ECO:0000313" key="2">
    <source>
        <dbReference type="Proteomes" id="UP000248863"/>
    </source>
</evidence>
<dbReference type="GO" id="GO:0016485">
    <property type="term" value="P:protein processing"/>
    <property type="evidence" value="ECO:0007669"/>
    <property type="project" value="TreeGrafter"/>
</dbReference>
<dbReference type="PRINTS" id="PR00446">
    <property type="entry name" value="HYDRGNUPTAKE"/>
</dbReference>
<proteinExistence type="predicted"/>
<dbReference type="PANTHER" id="PTHR30302">
    <property type="entry name" value="HYDROGENASE 1 MATURATION PROTEASE"/>
    <property type="match status" value="1"/>
</dbReference>
<reference evidence="1 2" key="1">
    <citation type="submission" date="2017-07" db="EMBL/GenBank/DDBJ databases">
        <title>Draft Genome Sequences of Select Purple Nonsulfur Bacteria.</title>
        <authorList>
            <person name="Lasarre B."/>
            <person name="Mckinlay J.B."/>
        </authorList>
    </citation>
    <scope>NUCLEOTIDE SEQUENCE [LARGE SCALE GENOMIC DNA]</scope>
    <source>
        <strain evidence="1 2">DSM 11907</strain>
    </source>
</reference>
<dbReference type="Proteomes" id="UP000248863">
    <property type="component" value="Unassembled WGS sequence"/>
</dbReference>
<dbReference type="InterPro" id="IPR023430">
    <property type="entry name" value="Pept_HybD-like_dom_sf"/>
</dbReference>
<dbReference type="InterPro" id="IPR000671">
    <property type="entry name" value="Peptidase_A31"/>
</dbReference>
<dbReference type="GO" id="GO:0008047">
    <property type="term" value="F:enzyme activator activity"/>
    <property type="evidence" value="ECO:0007669"/>
    <property type="project" value="InterPro"/>
</dbReference>
<organism evidence="1 2">
    <name type="scientific">Rhodoplanes elegans</name>
    <dbReference type="NCBI Taxonomy" id="29408"/>
    <lineage>
        <taxon>Bacteria</taxon>
        <taxon>Pseudomonadati</taxon>
        <taxon>Pseudomonadota</taxon>
        <taxon>Alphaproteobacteria</taxon>
        <taxon>Hyphomicrobiales</taxon>
        <taxon>Nitrobacteraceae</taxon>
        <taxon>Rhodoplanes</taxon>
    </lineage>
</organism>
<evidence type="ECO:0000313" key="1">
    <source>
        <dbReference type="EMBL" id="RAI41630.1"/>
    </source>
</evidence>
<keyword evidence="2" id="KW-1185">Reference proteome</keyword>
<dbReference type="Pfam" id="PF01750">
    <property type="entry name" value="HycI"/>
    <property type="match status" value="1"/>
</dbReference>
<name>A0A327KRQ2_9BRAD</name>
<dbReference type="CDD" id="cd06067">
    <property type="entry name" value="H2MP_MemB-H2evol"/>
    <property type="match status" value="1"/>
</dbReference>
<dbReference type="NCBIfam" id="TIGR00072">
    <property type="entry name" value="hydrog_prot"/>
    <property type="match status" value="1"/>
</dbReference>
<dbReference type="SUPFAM" id="SSF53163">
    <property type="entry name" value="HybD-like"/>
    <property type="match status" value="1"/>
</dbReference>
<dbReference type="GO" id="GO:0004175">
    <property type="term" value="F:endopeptidase activity"/>
    <property type="evidence" value="ECO:0007669"/>
    <property type="project" value="TreeGrafter"/>
</dbReference>
<dbReference type="NCBIfam" id="TIGR00142">
    <property type="entry name" value="hycI"/>
    <property type="match status" value="1"/>
</dbReference>
<sequence length="152" mass="16148">MNGVVLTVGNPLMGDDGAGPLLAELLEAEAAVGWTVIDGGATPENVTHVVRRHAPDHVLLVDAAAMGLPPGEIRRIGETQVAAKFMITTHAIPLDIIVASLGETVPEVTFVGIQPARVEFFADMTPAVRAAVERLHRQLREGRDPRDIPPIS</sequence>
<dbReference type="OrthoDB" id="1723372at2"/>
<dbReference type="InterPro" id="IPR004420">
    <property type="entry name" value="Pept_A31_hyd_mat_HycI"/>
</dbReference>
<comment type="caution">
    <text evidence="1">The sequence shown here is derived from an EMBL/GenBank/DDBJ whole genome shotgun (WGS) entry which is preliminary data.</text>
</comment>
<dbReference type="PANTHER" id="PTHR30302:SF4">
    <property type="entry name" value="HYDROGENASE 3 MATURATION PROTEASE"/>
    <property type="match status" value="1"/>
</dbReference>
<dbReference type="AlphaFoldDB" id="A0A327KRQ2"/>
<gene>
    <name evidence="1" type="ORF">CH338_02595</name>
</gene>